<feature type="binding site" evidence="11">
    <location>
        <position position="181"/>
    </location>
    <ligand>
        <name>[4Fe-4S] cluster</name>
        <dbReference type="ChEBI" id="CHEBI:49883"/>
        <label>2</label>
    </ligand>
</feature>
<dbReference type="InterPro" id="IPR006137">
    <property type="entry name" value="NADH_UbQ_OxRdtase-like_20kDa"/>
</dbReference>
<feature type="binding site" evidence="11">
    <location>
        <position position="209"/>
    </location>
    <ligand>
        <name>[4Fe-4S] cluster</name>
        <dbReference type="ChEBI" id="CHEBI:49883"/>
        <label>2</label>
    </ligand>
</feature>
<keyword evidence="9 11" id="KW-0408">Iron</keyword>
<dbReference type="SUPFAM" id="SSF56770">
    <property type="entry name" value="HydA/Nqo6-like"/>
    <property type="match status" value="1"/>
</dbReference>
<dbReference type="GO" id="GO:0009055">
    <property type="term" value="F:electron transfer activity"/>
    <property type="evidence" value="ECO:0007669"/>
    <property type="project" value="TreeGrafter"/>
</dbReference>
<comment type="similarity">
    <text evidence="3">Belongs to the [NiFe]/[NiFeSe] hydrogenase small subunit family.</text>
</comment>
<feature type="domain" description="NADH:ubiquinone oxidoreductase-like 20kDa subunit" evidence="12">
    <location>
        <begin position="15"/>
        <end position="154"/>
    </location>
</feature>
<name>A0AAJ4A458_9BACT</name>
<dbReference type="GO" id="GO:0051538">
    <property type="term" value="F:3 iron, 4 sulfur cluster binding"/>
    <property type="evidence" value="ECO:0007669"/>
    <property type="project" value="UniProtKB-KW"/>
</dbReference>
<keyword evidence="5 11" id="KW-0004">4Fe-4S</keyword>
<feature type="binding site" evidence="11">
    <location>
        <position position="239"/>
    </location>
    <ligand>
        <name>[3Fe-4S] cluster</name>
        <dbReference type="ChEBI" id="CHEBI:21137"/>
    </ligand>
</feature>
<dbReference type="Pfam" id="PF01058">
    <property type="entry name" value="Oxidored_q6"/>
    <property type="match status" value="1"/>
</dbReference>
<dbReference type="RefSeq" id="WP_152299672.1">
    <property type="nucleotide sequence ID" value="NZ_CP041166.1"/>
</dbReference>
<evidence type="ECO:0000256" key="7">
    <source>
        <dbReference type="ARBA" id="ARBA00022729"/>
    </source>
</evidence>
<comment type="cofactor">
    <cofactor evidence="1">
        <name>[4Fe-4S] cluster</name>
        <dbReference type="ChEBI" id="CHEBI:49883"/>
    </cofactor>
</comment>
<feature type="binding site" evidence="11">
    <location>
        <position position="99"/>
    </location>
    <ligand>
        <name>[4Fe-4S] cluster</name>
        <dbReference type="ChEBI" id="CHEBI:49883"/>
        <label>1</label>
    </ligand>
</feature>
<evidence type="ECO:0000256" key="9">
    <source>
        <dbReference type="ARBA" id="ARBA00023004"/>
    </source>
</evidence>
<keyword evidence="8" id="KW-0560">Oxidoreductase</keyword>
<dbReference type="GO" id="GO:0051539">
    <property type="term" value="F:4 iron, 4 sulfur cluster binding"/>
    <property type="evidence" value="ECO:0007669"/>
    <property type="project" value="UniProtKB-KW"/>
</dbReference>
<dbReference type="InterPro" id="IPR037024">
    <property type="entry name" value="NiFe_Hase_small_N_sf"/>
</dbReference>
<evidence type="ECO:0000256" key="5">
    <source>
        <dbReference type="ARBA" id="ARBA00022485"/>
    </source>
</evidence>
<dbReference type="EMBL" id="CP041166">
    <property type="protein sequence ID" value="QFR43609.1"/>
    <property type="molecule type" value="Genomic_DNA"/>
</dbReference>
<evidence type="ECO:0000256" key="3">
    <source>
        <dbReference type="ARBA" id="ARBA00006605"/>
    </source>
</evidence>
<evidence type="ECO:0000259" key="12">
    <source>
        <dbReference type="Pfam" id="PF01058"/>
    </source>
</evidence>
<dbReference type="InterPro" id="IPR027394">
    <property type="entry name" value="Cytochrome-c3_hydrogenase_C"/>
</dbReference>
<feature type="binding site" evidence="11">
    <location>
        <position position="236"/>
    </location>
    <ligand>
        <name>[3Fe-4S] cluster</name>
        <dbReference type="ChEBI" id="CHEBI:21137"/>
    </ligand>
</feature>
<evidence type="ECO:0000256" key="2">
    <source>
        <dbReference type="ARBA" id="ARBA00004196"/>
    </source>
</evidence>
<keyword evidence="11" id="KW-0003">3Fe-4S</keyword>
<dbReference type="GO" id="GO:0046872">
    <property type="term" value="F:metal ion binding"/>
    <property type="evidence" value="ECO:0007669"/>
    <property type="project" value="UniProtKB-KW"/>
</dbReference>
<gene>
    <name evidence="14" type="ORF">FJR47_06675</name>
</gene>
<feature type="domain" description="Cytochrome-c3 hydrogenase C-terminal" evidence="13">
    <location>
        <begin position="173"/>
        <end position="247"/>
    </location>
</feature>
<keyword evidence="10 11" id="KW-0411">Iron-sulfur</keyword>
<sequence>MKKKMRVLWLSAIACNGNTHSFLNYPYMEQFLDDFEFIYHPVIDSEYSLEDIVSKEITCDILLIEGAISKEFKRADVSVVDIIEKYSKIVQKIVTVGTCATFGGIFRESGYEETSGLHFDKEEPLKTHKDLLDKTISVSGCPVHPEVLVNTLYAIKKSAALKLDNFLRPKEFYAYTVHNGCTRNEYFEYKVDNHRFGELEGCMFYDHGCQAPFTHGSCNKILWNEVNSKTRAGVPCMGCTEPTFPRQNLFSTKKNMAIPENLPVGVGKRVYLTLAGISKAFKIDRLEKKLIDD</sequence>
<dbReference type="GO" id="GO:0009375">
    <property type="term" value="C:ferredoxin hydrogenase complex"/>
    <property type="evidence" value="ECO:0007669"/>
    <property type="project" value="InterPro"/>
</dbReference>
<dbReference type="GO" id="GO:0008901">
    <property type="term" value="F:ferredoxin hydrogenase activity"/>
    <property type="evidence" value="ECO:0007669"/>
    <property type="project" value="InterPro"/>
</dbReference>
<dbReference type="GO" id="GO:0016020">
    <property type="term" value="C:membrane"/>
    <property type="evidence" value="ECO:0007669"/>
    <property type="project" value="TreeGrafter"/>
</dbReference>
<accession>A0AAJ4A458</accession>
<dbReference type="Proteomes" id="UP000326061">
    <property type="component" value="Chromosome"/>
</dbReference>
<evidence type="ECO:0000256" key="11">
    <source>
        <dbReference type="PIRSR" id="PIRSR000310-1"/>
    </source>
</evidence>
<proteinExistence type="inferred from homology"/>
<evidence type="ECO:0000256" key="1">
    <source>
        <dbReference type="ARBA" id="ARBA00001966"/>
    </source>
</evidence>
<dbReference type="PRINTS" id="PR00614">
    <property type="entry name" value="NIHGNASESMLL"/>
</dbReference>
<evidence type="ECO:0000256" key="10">
    <source>
        <dbReference type="ARBA" id="ARBA00023014"/>
    </source>
</evidence>
<protein>
    <submittedName>
        <fullName evidence="14">Hydrogenase</fullName>
    </submittedName>
</protein>
<evidence type="ECO:0000256" key="8">
    <source>
        <dbReference type="ARBA" id="ARBA00023002"/>
    </source>
</evidence>
<feature type="binding site" evidence="11">
    <location>
        <position position="178"/>
    </location>
    <ligand>
        <name>[4Fe-4S] cluster</name>
        <dbReference type="ChEBI" id="CHEBI:49883"/>
        <label>2</label>
    </ligand>
</feature>
<evidence type="ECO:0000313" key="14">
    <source>
        <dbReference type="EMBL" id="QFR43609.1"/>
    </source>
</evidence>
<comment type="subunit">
    <text evidence="4">Heterodimer of a large and a small subunit.</text>
</comment>
<dbReference type="GO" id="GO:0009061">
    <property type="term" value="P:anaerobic respiration"/>
    <property type="evidence" value="ECO:0007669"/>
    <property type="project" value="TreeGrafter"/>
</dbReference>
<reference evidence="15" key="1">
    <citation type="submission" date="2019-06" db="EMBL/GenBank/DDBJ databases">
        <title>Sulfurimonas gotlandica sp. nov., a chemoautotrophic and psychrotolerant epsilonproteobacterium isolated from a pelagic redoxcline, and an emended description of the genus Sulfurimonas.</title>
        <authorList>
            <person name="Wang S."/>
            <person name="Jiang L."/>
            <person name="Shao Z."/>
        </authorList>
    </citation>
    <scope>NUCLEOTIDE SEQUENCE [LARGE SCALE GENOMIC DNA]</scope>
    <source>
        <strain evidence="15">1-1N</strain>
    </source>
</reference>
<dbReference type="PANTHER" id="PTHR30013">
    <property type="entry name" value="NIFE / NIFESE HYDROGENASE SMALL SUBUNIT FAMILY MEMBER"/>
    <property type="match status" value="1"/>
</dbReference>
<dbReference type="Pfam" id="PF14720">
    <property type="entry name" value="NiFe_hyd_SSU_C"/>
    <property type="match status" value="1"/>
</dbReference>
<dbReference type="Gene3D" id="4.10.480.10">
    <property type="entry name" value="Cytochrome-c3 hydrogenase, C-terminal domain"/>
    <property type="match status" value="1"/>
</dbReference>
<dbReference type="GO" id="GO:0044569">
    <property type="term" value="C:[Ni-Fe] hydrogenase complex"/>
    <property type="evidence" value="ECO:0007669"/>
    <property type="project" value="TreeGrafter"/>
</dbReference>
<keyword evidence="6 11" id="KW-0479">Metal-binding</keyword>
<evidence type="ECO:0000313" key="15">
    <source>
        <dbReference type="Proteomes" id="UP000326061"/>
    </source>
</evidence>
<feature type="binding site" evidence="11">
    <location>
        <position position="141"/>
    </location>
    <ligand>
        <name>[4Fe-4S] cluster</name>
        <dbReference type="ChEBI" id="CHEBI:49883"/>
        <label>1</label>
    </ligand>
</feature>
<dbReference type="KEGG" id="suln:FJR47_06675"/>
<dbReference type="PANTHER" id="PTHR30013:SF5">
    <property type="entry name" value="HYDROGENASE SMALL SUBUNIT"/>
    <property type="match status" value="1"/>
</dbReference>
<keyword evidence="7" id="KW-0732">Signal</keyword>
<dbReference type="AlphaFoldDB" id="A0AAJ4A458"/>
<feature type="binding site" evidence="11">
    <location>
        <position position="218"/>
    </location>
    <ligand>
        <name>[3Fe-4S] cluster</name>
        <dbReference type="ChEBI" id="CHEBI:21137"/>
    </ligand>
</feature>
<evidence type="ECO:0000256" key="6">
    <source>
        <dbReference type="ARBA" id="ARBA00022723"/>
    </source>
</evidence>
<evidence type="ECO:0000256" key="4">
    <source>
        <dbReference type="ARBA" id="ARBA00011771"/>
    </source>
</evidence>
<dbReference type="GO" id="GO:0030313">
    <property type="term" value="C:cell envelope"/>
    <property type="evidence" value="ECO:0007669"/>
    <property type="project" value="UniProtKB-SubCell"/>
</dbReference>
<feature type="binding site" evidence="11">
    <location>
        <position position="15"/>
    </location>
    <ligand>
        <name>[4Fe-4S] cluster</name>
        <dbReference type="ChEBI" id="CHEBI:49883"/>
        <label>1</label>
    </ligand>
</feature>
<dbReference type="Gene3D" id="3.40.50.700">
    <property type="entry name" value="NADH:ubiquinone oxidoreductase-like, 20kDa subunit"/>
    <property type="match status" value="1"/>
</dbReference>
<keyword evidence="15" id="KW-1185">Reference proteome</keyword>
<organism evidence="14 15">
    <name type="scientific">Sulfurimonas xiamenensis</name>
    <dbReference type="NCBI Taxonomy" id="2590021"/>
    <lineage>
        <taxon>Bacteria</taxon>
        <taxon>Pseudomonadati</taxon>
        <taxon>Campylobacterota</taxon>
        <taxon>Epsilonproteobacteria</taxon>
        <taxon>Campylobacterales</taxon>
        <taxon>Sulfurimonadaceae</taxon>
        <taxon>Sulfurimonas</taxon>
    </lineage>
</organism>
<feature type="binding site" evidence="11">
    <location>
        <position position="202"/>
    </location>
    <ligand>
        <name>[4Fe-4S] cluster</name>
        <dbReference type="ChEBI" id="CHEBI:49883"/>
        <label>2</label>
    </ligand>
</feature>
<dbReference type="InterPro" id="IPR037148">
    <property type="entry name" value="NiFe-Hase_small_C_sf"/>
</dbReference>
<comment type="subcellular location">
    <subcellularLocation>
        <location evidence="2">Cell envelope</location>
    </subcellularLocation>
</comment>
<evidence type="ECO:0000259" key="13">
    <source>
        <dbReference type="Pfam" id="PF14720"/>
    </source>
</evidence>
<dbReference type="PIRSF" id="PIRSF000310">
    <property type="entry name" value="NiFe_hyd_ssu"/>
    <property type="match status" value="1"/>
</dbReference>
<dbReference type="InterPro" id="IPR001821">
    <property type="entry name" value="NiFe_hydrogenase_ssu"/>
</dbReference>